<organism evidence="1 2">
    <name type="scientific">Mycena venus</name>
    <dbReference type="NCBI Taxonomy" id="2733690"/>
    <lineage>
        <taxon>Eukaryota</taxon>
        <taxon>Fungi</taxon>
        <taxon>Dikarya</taxon>
        <taxon>Basidiomycota</taxon>
        <taxon>Agaricomycotina</taxon>
        <taxon>Agaricomycetes</taxon>
        <taxon>Agaricomycetidae</taxon>
        <taxon>Agaricales</taxon>
        <taxon>Marasmiineae</taxon>
        <taxon>Mycenaceae</taxon>
        <taxon>Mycena</taxon>
    </lineage>
</organism>
<dbReference type="OrthoDB" id="2889066at2759"/>
<proteinExistence type="predicted"/>
<reference evidence="1" key="1">
    <citation type="submission" date="2020-05" db="EMBL/GenBank/DDBJ databases">
        <title>Mycena genomes resolve the evolution of fungal bioluminescence.</title>
        <authorList>
            <person name="Tsai I.J."/>
        </authorList>
    </citation>
    <scope>NUCLEOTIDE SEQUENCE</scope>
    <source>
        <strain evidence="1">CCC161011</strain>
    </source>
</reference>
<keyword evidence="2" id="KW-1185">Reference proteome</keyword>
<sequence>MLVASRVKKWVEPLLYQTIAVQYTAPFDGYPNFTWDILLAAIRSKPPSFFHSVRHIHLSMHHGSINRTNAEALLSVCTRVENLVLHWADVLDLLPLIAPLPLKYFTADFTQFFLYHPPTHRIFTHITHLALGGTVLSAEKADELSLVPRLTHLSFERSALVGLSLRLLDTCESLLVLIALVVDSEIHNNHRQYLSALSRDPRFVTMTNYRYLADWQRGVHAGTDYWTRAEDFIARRRSGEIDALNYNLPDASKLVS</sequence>
<evidence type="ECO:0000313" key="2">
    <source>
        <dbReference type="Proteomes" id="UP000620124"/>
    </source>
</evidence>
<comment type="caution">
    <text evidence="1">The sequence shown here is derived from an EMBL/GenBank/DDBJ whole genome shotgun (WGS) entry which is preliminary data.</text>
</comment>
<dbReference type="EMBL" id="JACAZI010000002">
    <property type="protein sequence ID" value="KAF7369499.1"/>
    <property type="molecule type" value="Genomic_DNA"/>
</dbReference>
<accession>A0A8H6Z2W7</accession>
<dbReference type="SUPFAM" id="SSF52058">
    <property type="entry name" value="L domain-like"/>
    <property type="match status" value="1"/>
</dbReference>
<protein>
    <submittedName>
        <fullName evidence="1">Uncharacterized protein</fullName>
    </submittedName>
</protein>
<name>A0A8H6Z2W7_9AGAR</name>
<dbReference type="AlphaFoldDB" id="A0A8H6Z2W7"/>
<dbReference type="Proteomes" id="UP000620124">
    <property type="component" value="Unassembled WGS sequence"/>
</dbReference>
<evidence type="ECO:0000313" key="1">
    <source>
        <dbReference type="EMBL" id="KAF7369499.1"/>
    </source>
</evidence>
<gene>
    <name evidence="1" type="ORF">MVEN_00279700</name>
</gene>